<evidence type="ECO:0008006" key="3">
    <source>
        <dbReference type="Google" id="ProtNLM"/>
    </source>
</evidence>
<dbReference type="OrthoDB" id="3693305at2"/>
<dbReference type="Pfam" id="PF10824">
    <property type="entry name" value="T7SS_ESX_EspC"/>
    <property type="match status" value="1"/>
</dbReference>
<accession>A0A1Q9LJJ9</accession>
<keyword evidence="2" id="KW-1185">Reference proteome</keyword>
<evidence type="ECO:0000313" key="1">
    <source>
        <dbReference type="EMBL" id="OLR92222.1"/>
    </source>
</evidence>
<reference evidence="1 2" key="1">
    <citation type="submission" date="2016-10" db="EMBL/GenBank/DDBJ databases">
        <title>The Draft Genome Sequence of Actinokineospora bangkokensis 44EHWT reveals the biosynthetic pathway of antifungal compounds Thailandins with unusual extender unit butylmalonyl-CoA.</title>
        <authorList>
            <person name="Greule A."/>
            <person name="Intra B."/>
            <person name="Flemming S."/>
            <person name="Rommel M.G."/>
            <person name="Panbangred W."/>
            <person name="Bechthold A."/>
        </authorList>
    </citation>
    <scope>NUCLEOTIDE SEQUENCE [LARGE SCALE GENOMIC DNA]</scope>
    <source>
        <strain evidence="1 2">44EHW</strain>
    </source>
</reference>
<evidence type="ECO:0000313" key="2">
    <source>
        <dbReference type="Proteomes" id="UP000186040"/>
    </source>
</evidence>
<name>A0A1Q9LJJ9_9PSEU</name>
<sequence length="100" mass="10133">MTHFDVDTTQLRGHATSLDEVADRLSAIGGGLPSGLSDLALGLFANFLAVGLQGAMTQTANTVTAASSSVAEVSTGIARTAAGYQGTDGGNATTLDREYR</sequence>
<dbReference type="AlphaFoldDB" id="A0A1Q9LJJ9"/>
<comment type="caution">
    <text evidence="1">The sequence shown here is derived from an EMBL/GenBank/DDBJ whole genome shotgun (WGS) entry which is preliminary data.</text>
</comment>
<protein>
    <recommendedName>
        <fullName evidence="3">ESX-1 secretion-associated protein</fullName>
    </recommendedName>
</protein>
<dbReference type="STRING" id="1193682.BJP25_23155"/>
<dbReference type="GO" id="GO:0009306">
    <property type="term" value="P:protein secretion"/>
    <property type="evidence" value="ECO:0007669"/>
    <property type="project" value="InterPro"/>
</dbReference>
<organism evidence="1 2">
    <name type="scientific">Actinokineospora bangkokensis</name>
    <dbReference type="NCBI Taxonomy" id="1193682"/>
    <lineage>
        <taxon>Bacteria</taxon>
        <taxon>Bacillati</taxon>
        <taxon>Actinomycetota</taxon>
        <taxon>Actinomycetes</taxon>
        <taxon>Pseudonocardiales</taxon>
        <taxon>Pseudonocardiaceae</taxon>
        <taxon>Actinokineospora</taxon>
    </lineage>
</organism>
<dbReference type="RefSeq" id="WP_075976111.1">
    <property type="nucleotide sequence ID" value="NZ_MKQR01000017.1"/>
</dbReference>
<dbReference type="EMBL" id="MKQR01000017">
    <property type="protein sequence ID" value="OLR92222.1"/>
    <property type="molecule type" value="Genomic_DNA"/>
</dbReference>
<dbReference type="Proteomes" id="UP000186040">
    <property type="component" value="Unassembled WGS sequence"/>
</dbReference>
<dbReference type="InterPro" id="IPR022536">
    <property type="entry name" value="EspC"/>
</dbReference>
<gene>
    <name evidence="1" type="ORF">BJP25_23155</name>
</gene>
<proteinExistence type="predicted"/>